<protein>
    <recommendedName>
        <fullName evidence="1">Allophanate hydrolase C-terminal domain-containing protein</fullName>
    </recommendedName>
</protein>
<dbReference type="InterPro" id="IPR053844">
    <property type="entry name" value="AH_C"/>
</dbReference>
<dbReference type="EMBL" id="CP012752">
    <property type="protein sequence ID" value="ALG08865.1"/>
    <property type="molecule type" value="Genomic_DNA"/>
</dbReference>
<dbReference type="InterPro" id="IPR036568">
    <property type="entry name" value="GGCT-like_sf"/>
</dbReference>
<reference evidence="2 3" key="1">
    <citation type="submission" date="2015-07" db="EMBL/GenBank/DDBJ databases">
        <title>Genome sequencing of Kibdelosporangium phytohabitans.</title>
        <authorList>
            <person name="Qin S."/>
            <person name="Xing K."/>
        </authorList>
    </citation>
    <scope>NUCLEOTIDE SEQUENCE [LARGE SCALE GENOMIC DNA]</scope>
    <source>
        <strain evidence="2 3">KLBMP1111</strain>
    </source>
</reference>
<accession>A0A0N9I2C0</accession>
<feature type="domain" description="Allophanate hydrolase C-terminal" evidence="1">
    <location>
        <begin position="4"/>
        <end position="120"/>
    </location>
</feature>
<dbReference type="Gene3D" id="3.10.490.10">
    <property type="entry name" value="Gamma-glutamyl cyclotransferase-like"/>
    <property type="match status" value="1"/>
</dbReference>
<dbReference type="Pfam" id="PF21986">
    <property type="entry name" value="AH_C"/>
    <property type="match status" value="1"/>
</dbReference>
<gene>
    <name evidence="2" type="ORF">AOZ06_19845</name>
</gene>
<dbReference type="SUPFAM" id="SSF110857">
    <property type="entry name" value="Gamma-glutamyl cyclotransferase-like"/>
    <property type="match status" value="1"/>
</dbReference>
<keyword evidence="3" id="KW-1185">Reference proteome</keyword>
<dbReference type="RefSeq" id="WP_054290771.1">
    <property type="nucleotide sequence ID" value="NZ_CP012752.1"/>
</dbReference>
<dbReference type="AlphaFoldDB" id="A0A0N9I2C0"/>
<dbReference type="KEGG" id="kphy:AOZ06_19845"/>
<evidence type="ECO:0000313" key="2">
    <source>
        <dbReference type="EMBL" id="ALG08865.1"/>
    </source>
</evidence>
<sequence length="127" mass="13658">MALMFLNGGAMRGGPLHHLLDGSPLICSTRTASKYRFYSVGDVCPALHPVSHGGAAVAGELYDIPLDVLRDKLLPAEPPVLELGVVELADGSSSFAMLLRRGYAGALTDITDHGDWQLYRTKKRTHA</sequence>
<proteinExistence type="predicted"/>
<dbReference type="Proteomes" id="UP000063699">
    <property type="component" value="Chromosome"/>
</dbReference>
<evidence type="ECO:0000313" key="3">
    <source>
        <dbReference type="Proteomes" id="UP000063699"/>
    </source>
</evidence>
<name>A0A0N9I2C0_9PSEU</name>
<dbReference type="STRING" id="860235.AOZ06_19845"/>
<dbReference type="OrthoDB" id="424376at2"/>
<organism evidence="2 3">
    <name type="scientific">Kibdelosporangium phytohabitans</name>
    <dbReference type="NCBI Taxonomy" id="860235"/>
    <lineage>
        <taxon>Bacteria</taxon>
        <taxon>Bacillati</taxon>
        <taxon>Actinomycetota</taxon>
        <taxon>Actinomycetes</taxon>
        <taxon>Pseudonocardiales</taxon>
        <taxon>Pseudonocardiaceae</taxon>
        <taxon>Kibdelosporangium</taxon>
    </lineage>
</organism>
<evidence type="ECO:0000259" key="1">
    <source>
        <dbReference type="Pfam" id="PF21986"/>
    </source>
</evidence>